<name>A0A1B0WM54_9CAUD</name>
<dbReference type="KEGG" id="vg:30308782"/>
<dbReference type="RefSeq" id="YP_009322910.1">
    <property type="nucleotide sequence ID" value="NC_031926.1"/>
</dbReference>
<sequence length="72" mass="8155">MKTGISLIAILTFSALVIPPILPKIYPSNPVVKQREDVAVKEKELQETISKIENAIKKDSIKIDKLKQQKKR</sequence>
<dbReference type="OrthoDB" id="26074at10239"/>
<evidence type="ECO:0000313" key="3">
    <source>
        <dbReference type="Proteomes" id="UP000202917"/>
    </source>
</evidence>
<keyword evidence="1" id="KW-0175">Coiled coil</keyword>
<organism evidence="2 3">
    <name type="scientific">Flavobacterium phage 2A</name>
    <dbReference type="NCBI Taxonomy" id="1792273"/>
    <lineage>
        <taxon>Viruses</taxon>
        <taxon>Duplodnaviria</taxon>
        <taxon>Heunggongvirae</taxon>
        <taxon>Uroviricota</taxon>
        <taxon>Caudoviricetes</taxon>
        <taxon>Duneviridae</taxon>
        <taxon>Unahavirus</taxon>
        <taxon>Unahavirus uv2A</taxon>
    </lineage>
</organism>
<dbReference type="GeneID" id="30308782"/>
<feature type="coiled-coil region" evidence="1">
    <location>
        <begin position="38"/>
        <end position="69"/>
    </location>
</feature>
<accession>A0A1B0WM54</accession>
<reference evidence="2 3" key="1">
    <citation type="submission" date="2016-01" db="EMBL/GenBank/DDBJ databases">
        <title>Molecular aspects and genomic diversity of bacteriophages-specific to fish pathogen Flavobacterium psychrophilum.</title>
        <authorList>
            <person name="Castillo D."/>
            <person name="Middelboe M."/>
        </authorList>
    </citation>
    <scope>NUCLEOTIDE SEQUENCE [LARGE SCALE GENOMIC DNA]</scope>
</reference>
<protein>
    <submittedName>
        <fullName evidence="2">Uncharacterized protein</fullName>
    </submittedName>
</protein>
<proteinExistence type="predicted"/>
<evidence type="ECO:0000256" key="1">
    <source>
        <dbReference type="SAM" id="Coils"/>
    </source>
</evidence>
<dbReference type="Proteomes" id="UP000202917">
    <property type="component" value="Segment"/>
</dbReference>
<keyword evidence="3" id="KW-1185">Reference proteome</keyword>
<dbReference type="EMBL" id="KU599887">
    <property type="protein sequence ID" value="ANB40949.1"/>
    <property type="molecule type" value="Genomic_DNA"/>
</dbReference>
<evidence type="ECO:0000313" key="2">
    <source>
        <dbReference type="EMBL" id="ANB40949.1"/>
    </source>
</evidence>